<reference evidence="1" key="1">
    <citation type="journal article" date="2021" name="Sci. Rep.">
        <title>Diploid genomic architecture of Nitzschia inconspicua, an elite biomass production diatom.</title>
        <authorList>
            <person name="Oliver A."/>
            <person name="Podell S."/>
            <person name="Pinowska A."/>
            <person name="Traller J.C."/>
            <person name="Smith S.R."/>
            <person name="McClure R."/>
            <person name="Beliaev A."/>
            <person name="Bohutskyi P."/>
            <person name="Hill E.A."/>
            <person name="Rabines A."/>
            <person name="Zheng H."/>
            <person name="Allen L.Z."/>
            <person name="Kuo A."/>
            <person name="Grigoriev I.V."/>
            <person name="Allen A.E."/>
            <person name="Hazlebeck D."/>
            <person name="Allen E.E."/>
        </authorList>
    </citation>
    <scope>NUCLEOTIDE SEQUENCE</scope>
    <source>
        <strain evidence="1">Hildebrandi</strain>
    </source>
</reference>
<evidence type="ECO:0000313" key="2">
    <source>
        <dbReference type="Proteomes" id="UP000693970"/>
    </source>
</evidence>
<accession>A0A9K3L3L9</accession>
<comment type="caution">
    <text evidence="1">The sequence shown here is derived from an EMBL/GenBank/DDBJ whole genome shotgun (WGS) entry which is preliminary data.</text>
</comment>
<proteinExistence type="predicted"/>
<dbReference type="Proteomes" id="UP000693970">
    <property type="component" value="Unassembled WGS sequence"/>
</dbReference>
<evidence type="ECO:0000313" key="1">
    <source>
        <dbReference type="EMBL" id="KAG7354639.1"/>
    </source>
</evidence>
<protein>
    <submittedName>
        <fullName evidence="1">Uncharacterized protein</fullName>
    </submittedName>
</protein>
<gene>
    <name evidence="1" type="ORF">IV203_003995</name>
</gene>
<reference evidence="1" key="2">
    <citation type="submission" date="2021-04" db="EMBL/GenBank/DDBJ databases">
        <authorList>
            <person name="Podell S."/>
        </authorList>
    </citation>
    <scope>NUCLEOTIDE SEQUENCE</scope>
    <source>
        <strain evidence="1">Hildebrandi</strain>
    </source>
</reference>
<keyword evidence="2" id="KW-1185">Reference proteome</keyword>
<organism evidence="1 2">
    <name type="scientific">Nitzschia inconspicua</name>
    <dbReference type="NCBI Taxonomy" id="303405"/>
    <lineage>
        <taxon>Eukaryota</taxon>
        <taxon>Sar</taxon>
        <taxon>Stramenopiles</taxon>
        <taxon>Ochrophyta</taxon>
        <taxon>Bacillariophyta</taxon>
        <taxon>Bacillariophyceae</taxon>
        <taxon>Bacillariophycidae</taxon>
        <taxon>Bacillariales</taxon>
        <taxon>Bacillariaceae</taxon>
        <taxon>Nitzschia</taxon>
    </lineage>
</organism>
<sequence>MHLYLNGGFYLMSQHLTELAAHEAKKMEHIIPNIRLNLPRIECNDPHGYLEGVEDHDAMALIEHGLYNSLENIEYKDNILQWWLILLKDNGFLSHPVKTAKKFEHLMRREQDKSYSQDSDAILHAPVDWQQESTKTLLVTFGATTASMREEYWSELQSQGHQACNALQEQTGPVPCDIYNFFVVGDTSMSVQAENKMPQLENHTKASRNSKKDVLFLNVDNKTTFVWDLPP</sequence>
<dbReference type="EMBL" id="JAGRRH010000016">
    <property type="protein sequence ID" value="KAG7354639.1"/>
    <property type="molecule type" value="Genomic_DNA"/>
</dbReference>
<dbReference type="AlphaFoldDB" id="A0A9K3L3L9"/>
<name>A0A9K3L3L9_9STRA</name>